<dbReference type="Gene3D" id="1.25.10.10">
    <property type="entry name" value="Leucine-rich Repeat Variant"/>
    <property type="match status" value="1"/>
</dbReference>
<organism evidence="1 2">
    <name type="scientific">Paenibacillus rigui</name>
    <dbReference type="NCBI Taxonomy" id="554312"/>
    <lineage>
        <taxon>Bacteria</taxon>
        <taxon>Bacillati</taxon>
        <taxon>Bacillota</taxon>
        <taxon>Bacilli</taxon>
        <taxon>Bacillales</taxon>
        <taxon>Paenibacillaceae</taxon>
        <taxon>Paenibacillus</taxon>
    </lineage>
</organism>
<dbReference type="RefSeq" id="WP_094017662.1">
    <property type="nucleotide sequence ID" value="NZ_NMQW01000045.1"/>
</dbReference>
<accession>A0A229UJF6</accession>
<evidence type="ECO:0000313" key="1">
    <source>
        <dbReference type="EMBL" id="OXM83520.1"/>
    </source>
</evidence>
<sequence length="610" mass="67916">MSIDVLFDLQLEVRRLFIAGSTVAAGDVRLKKMLPQLQKLGEAAPVFQRVAQAVQQVVEPPAGGEPSLAAGKLLELGTLLSSILYTQGKTEAAAARTQVTGTDTTLNTRIPYRKIKPVLEALTTKGPGRLEVLNLAYEEKRLTDFRLLWPAVAALDDSYSELAEFVWRKVIPSWGAEALPALQEQLDLQGGKGDARRLQLIHDQLGASGCELYLKAVAEGAPEVKAQAVELLGHYAEHEELILQQADEKRKEVRQAAYTALARLGTSRASERLYRALLSKDRELAVDPIRLSRDADLTVKVIEHIEELAAKLNLLDAGQLKDSAHELHLALQCLDDKKDAPILPLLQRLLTDNNFLIKGTEDAQEAAAQLLLNLGLPEADQFAVTLGLEAGGKRFVSYSFRAALRTLAPNEIYDRYAGFIKNKRDAASRELLKVFYNHTEPVSSYVAEAWNRDQAEPAAAWDPRWLELFIAIDEEELVCRLAEKPDKKLNAYLVRKCKAAGAFNQYKTVTLLLTLFRLGHPDAPELLMENLEKSTARQLYYLDYAQLAVLSMLPRHYAEGLERFAEKLQYDSVKRQVLEVVETIKAKPDNASDADSKGTGWLTWIKSKMS</sequence>
<comment type="caution">
    <text evidence="1">The sequence shown here is derived from an EMBL/GenBank/DDBJ whole genome shotgun (WGS) entry which is preliminary data.</text>
</comment>
<evidence type="ECO:0000313" key="2">
    <source>
        <dbReference type="Proteomes" id="UP000215509"/>
    </source>
</evidence>
<dbReference type="InterPro" id="IPR011989">
    <property type="entry name" value="ARM-like"/>
</dbReference>
<gene>
    <name evidence="1" type="ORF">CF651_25330</name>
</gene>
<keyword evidence="2" id="KW-1185">Reference proteome</keyword>
<evidence type="ECO:0008006" key="3">
    <source>
        <dbReference type="Google" id="ProtNLM"/>
    </source>
</evidence>
<reference evidence="1 2" key="1">
    <citation type="submission" date="2017-07" db="EMBL/GenBank/DDBJ databases">
        <title>Genome sequencing and assembly of Paenibacillus rigui.</title>
        <authorList>
            <person name="Mayilraj S."/>
        </authorList>
    </citation>
    <scope>NUCLEOTIDE SEQUENCE [LARGE SCALE GENOMIC DNA]</scope>
    <source>
        <strain evidence="1 2">JCM 16352</strain>
    </source>
</reference>
<dbReference type="AlphaFoldDB" id="A0A229UJF6"/>
<proteinExistence type="predicted"/>
<dbReference type="SUPFAM" id="SSF48371">
    <property type="entry name" value="ARM repeat"/>
    <property type="match status" value="1"/>
</dbReference>
<protein>
    <recommendedName>
        <fullName evidence="3">HEAT repeat domain-containing protein</fullName>
    </recommendedName>
</protein>
<dbReference type="OrthoDB" id="83685at2"/>
<dbReference type="EMBL" id="NMQW01000045">
    <property type="protein sequence ID" value="OXM83520.1"/>
    <property type="molecule type" value="Genomic_DNA"/>
</dbReference>
<dbReference type="Proteomes" id="UP000215509">
    <property type="component" value="Unassembled WGS sequence"/>
</dbReference>
<name>A0A229UJF6_9BACL</name>
<dbReference type="Pfam" id="PF13646">
    <property type="entry name" value="HEAT_2"/>
    <property type="match status" value="1"/>
</dbReference>
<dbReference type="InterPro" id="IPR016024">
    <property type="entry name" value="ARM-type_fold"/>
</dbReference>